<evidence type="ECO:0000313" key="3">
    <source>
        <dbReference type="Proteomes" id="UP000295274"/>
    </source>
</evidence>
<dbReference type="Proteomes" id="UP000295274">
    <property type="component" value="Unassembled WGS sequence"/>
</dbReference>
<proteinExistence type="predicted"/>
<feature type="transmembrane region" description="Helical" evidence="1">
    <location>
        <begin position="113"/>
        <end position="132"/>
    </location>
</feature>
<protein>
    <recommendedName>
        <fullName evidence="4">DoxX-like protein</fullName>
    </recommendedName>
</protein>
<feature type="transmembrane region" description="Helical" evidence="1">
    <location>
        <begin position="7"/>
        <end position="26"/>
    </location>
</feature>
<dbReference type="AlphaFoldDB" id="A0A4R7CZY8"/>
<dbReference type="RefSeq" id="WP_133673787.1">
    <property type="nucleotide sequence ID" value="NZ_SNZW01000016.1"/>
</dbReference>
<feature type="transmembrane region" description="Helical" evidence="1">
    <location>
        <begin position="80"/>
        <end position="101"/>
    </location>
</feature>
<accession>A0A4R7CZY8</accession>
<evidence type="ECO:0008006" key="4">
    <source>
        <dbReference type="Google" id="ProtNLM"/>
    </source>
</evidence>
<dbReference type="EMBL" id="SNZW01000016">
    <property type="protein sequence ID" value="TDS13577.1"/>
    <property type="molecule type" value="Genomic_DNA"/>
</dbReference>
<keyword evidence="1" id="KW-0472">Membrane</keyword>
<evidence type="ECO:0000256" key="1">
    <source>
        <dbReference type="SAM" id="Phobius"/>
    </source>
</evidence>
<organism evidence="2 3">
    <name type="scientific">Maribacter caenipelagi</name>
    <dbReference type="NCBI Taxonomy" id="1447781"/>
    <lineage>
        <taxon>Bacteria</taxon>
        <taxon>Pseudomonadati</taxon>
        <taxon>Bacteroidota</taxon>
        <taxon>Flavobacteriia</taxon>
        <taxon>Flavobacteriales</taxon>
        <taxon>Flavobacteriaceae</taxon>
        <taxon>Maribacter</taxon>
    </lineage>
</organism>
<name>A0A4R7CZY8_9FLAO</name>
<comment type="caution">
    <text evidence="2">The sequence shown here is derived from an EMBL/GenBank/DDBJ whole genome shotgun (WGS) entry which is preliminary data.</text>
</comment>
<gene>
    <name evidence="2" type="ORF">DFQ03_2871</name>
</gene>
<keyword evidence="1" id="KW-0812">Transmembrane</keyword>
<reference evidence="2 3" key="1">
    <citation type="submission" date="2019-03" db="EMBL/GenBank/DDBJ databases">
        <title>Genomic Encyclopedia of Type Strains, Phase III (KMG-III): the genomes of soil and plant-associated and newly described type strains.</title>
        <authorList>
            <person name="Whitman W."/>
        </authorList>
    </citation>
    <scope>NUCLEOTIDE SEQUENCE [LARGE SCALE GENOMIC DNA]</scope>
    <source>
        <strain evidence="2 3">CECT 8455</strain>
    </source>
</reference>
<sequence length="139" mass="15912">MTKANKIITGILGLSMFTFGVLKFINPFKYWYSTQIIKSELPFPTLSYWSGQMGEILIGLSLFFVLFFDSKTSKKNFKRIFTLSNLSIVIIMVIAFYVHLHPNVPSEVLPLKISPPYIPGIFLFLAILNLYLKKGGNFY</sequence>
<feature type="transmembrane region" description="Helical" evidence="1">
    <location>
        <begin position="46"/>
        <end position="68"/>
    </location>
</feature>
<dbReference type="OrthoDB" id="4731268at2"/>
<evidence type="ECO:0000313" key="2">
    <source>
        <dbReference type="EMBL" id="TDS13577.1"/>
    </source>
</evidence>
<keyword evidence="3" id="KW-1185">Reference proteome</keyword>
<keyword evidence="1" id="KW-1133">Transmembrane helix</keyword>